<sequence length="67" mass="6961">MAVTNMAAALMAETPDMMAIQATAETPDMVAVQATEEIQETLADPVVGPSMVVEPILPMAEEPTMAG</sequence>
<protein>
    <submittedName>
        <fullName evidence="1">Uncharacterized protein</fullName>
    </submittedName>
</protein>
<proteinExistence type="predicted"/>
<accession>A0A918TWP7</accession>
<name>A0A918TWP7_9RHOB</name>
<gene>
    <name evidence="1" type="ORF">GCM10007315_33970</name>
</gene>
<evidence type="ECO:0000313" key="2">
    <source>
        <dbReference type="Proteomes" id="UP000638981"/>
    </source>
</evidence>
<dbReference type="AlphaFoldDB" id="A0A918TWP7"/>
<keyword evidence="2" id="KW-1185">Reference proteome</keyword>
<evidence type="ECO:0000313" key="1">
    <source>
        <dbReference type="EMBL" id="GHC66436.1"/>
    </source>
</evidence>
<organism evidence="1 2">
    <name type="scientific">Neogemmobacter tilapiae</name>
    <dbReference type="NCBI Taxonomy" id="875041"/>
    <lineage>
        <taxon>Bacteria</taxon>
        <taxon>Pseudomonadati</taxon>
        <taxon>Pseudomonadota</taxon>
        <taxon>Alphaproteobacteria</taxon>
        <taxon>Rhodobacterales</taxon>
        <taxon>Paracoccaceae</taxon>
        <taxon>Neogemmobacter</taxon>
    </lineage>
</organism>
<dbReference type="EMBL" id="BMYJ01000014">
    <property type="protein sequence ID" value="GHC66436.1"/>
    <property type="molecule type" value="Genomic_DNA"/>
</dbReference>
<reference evidence="1" key="1">
    <citation type="journal article" date="2014" name="Int. J. Syst. Evol. Microbiol.">
        <title>Complete genome sequence of Corynebacterium casei LMG S-19264T (=DSM 44701T), isolated from a smear-ripened cheese.</title>
        <authorList>
            <consortium name="US DOE Joint Genome Institute (JGI-PGF)"/>
            <person name="Walter F."/>
            <person name="Albersmeier A."/>
            <person name="Kalinowski J."/>
            <person name="Ruckert C."/>
        </authorList>
    </citation>
    <scope>NUCLEOTIDE SEQUENCE</scope>
    <source>
        <strain evidence="1">KCTC 23310</strain>
    </source>
</reference>
<comment type="caution">
    <text evidence="1">The sequence shown here is derived from an EMBL/GenBank/DDBJ whole genome shotgun (WGS) entry which is preliminary data.</text>
</comment>
<reference evidence="1" key="2">
    <citation type="submission" date="2020-09" db="EMBL/GenBank/DDBJ databases">
        <authorList>
            <person name="Sun Q."/>
            <person name="Kim S."/>
        </authorList>
    </citation>
    <scope>NUCLEOTIDE SEQUENCE</scope>
    <source>
        <strain evidence="1">KCTC 23310</strain>
    </source>
</reference>
<dbReference type="Proteomes" id="UP000638981">
    <property type="component" value="Unassembled WGS sequence"/>
</dbReference>